<sequence>METIFRELRNAYGDLAKRDNSDETKLRYDALVDLEQYIESFCWYDGNFKQKEEIEMYYKSPVKVWVKNTGRSPKNCNLILKRASDSIRDKIGYDKINKILNGTIQDVKHVRNALVVARYERWADDMIMYDALKRIRKYPCHKEYEISELKDELEFLKVFVKWTWDFNIKKLSVEKLSYIVEILNNSEGGYLEEKVKLVQYLAKNKDMHLNDV</sequence>
<keyword evidence="2" id="KW-1185">Reference proteome</keyword>
<gene>
    <name evidence="1" type="ORF">CQ394_06900</name>
</gene>
<organism evidence="1 2">
    <name type="scientific">Clostridium neonatale</name>
    <dbReference type="NCBI Taxonomy" id="137838"/>
    <lineage>
        <taxon>Bacteria</taxon>
        <taxon>Bacillati</taxon>
        <taxon>Bacillota</taxon>
        <taxon>Clostridia</taxon>
        <taxon>Eubacteriales</taxon>
        <taxon>Clostridiaceae</taxon>
        <taxon>Clostridium</taxon>
    </lineage>
</organism>
<comment type="caution">
    <text evidence="1">The sequence shown here is derived from an EMBL/GenBank/DDBJ whole genome shotgun (WGS) entry which is preliminary data.</text>
</comment>
<dbReference type="Proteomes" id="UP000220840">
    <property type="component" value="Unassembled WGS sequence"/>
</dbReference>
<evidence type="ECO:0000313" key="2">
    <source>
        <dbReference type="Proteomes" id="UP000220840"/>
    </source>
</evidence>
<dbReference type="RefSeq" id="WP_058295585.1">
    <property type="nucleotide sequence ID" value="NZ_CAMRXB010000046.1"/>
</dbReference>
<protein>
    <submittedName>
        <fullName evidence="1">Uncharacterized protein</fullName>
    </submittedName>
</protein>
<proteinExistence type="predicted"/>
<reference evidence="1 2" key="1">
    <citation type="submission" date="2017-10" db="EMBL/GenBank/DDBJ databases">
        <title>Effective Description of Clostridium neonatale sp. nov. linked to necrotizing enterocolitis in neonates and a clarification of species assignable to the genus Clostridium (Prazmowski 1880) emend. Lawson and Rainey 2016.</title>
        <authorList>
            <person name="Bernard K."/>
            <person name="Burdz T."/>
            <person name="Wiebe D."/>
            <person name="Balcewich B."/>
            <person name="Alfa M."/>
            <person name="Bernier A.-M."/>
        </authorList>
    </citation>
    <scope>NUCLEOTIDE SEQUENCE [LARGE SCALE GENOMIC DNA]</scope>
    <source>
        <strain evidence="1 2">LCDC99A005</strain>
    </source>
</reference>
<dbReference type="AlphaFoldDB" id="A0A2A7MJX2"/>
<dbReference type="EMBL" id="PDCJ01000001">
    <property type="protein sequence ID" value="PEG31428.1"/>
    <property type="molecule type" value="Genomic_DNA"/>
</dbReference>
<evidence type="ECO:0000313" key="1">
    <source>
        <dbReference type="EMBL" id="PEG31428.1"/>
    </source>
</evidence>
<accession>A0A2A7MJX2</accession>
<name>A0A2A7MJX2_9CLOT</name>